<dbReference type="PROSITE" id="PS50928">
    <property type="entry name" value="ABC_TM1"/>
    <property type="match status" value="1"/>
</dbReference>
<dbReference type="PANTHER" id="PTHR43759:SF1">
    <property type="entry name" value="GLUCOSE IMPORT SYSTEM PERMEASE PROTEIN GLCT"/>
    <property type="match status" value="1"/>
</dbReference>
<dbReference type="Pfam" id="PF00528">
    <property type="entry name" value="BPD_transp_1"/>
    <property type="match status" value="1"/>
</dbReference>
<comment type="subcellular location">
    <subcellularLocation>
        <location evidence="1">Membrane</location>
        <topology evidence="1">Multi-pass membrane protein</topology>
    </subcellularLocation>
</comment>
<keyword evidence="4 5" id="KW-0472">Membrane</keyword>
<keyword evidence="3 5" id="KW-1133">Transmembrane helix</keyword>
<accession>A0A644TUU8</accession>
<dbReference type="InterPro" id="IPR052730">
    <property type="entry name" value="Sugar_ABC_transporter"/>
</dbReference>
<feature type="transmembrane region" description="Helical" evidence="5">
    <location>
        <begin position="111"/>
        <end position="130"/>
    </location>
</feature>
<dbReference type="GO" id="GO:0016020">
    <property type="term" value="C:membrane"/>
    <property type="evidence" value="ECO:0007669"/>
    <property type="project" value="UniProtKB-SubCell"/>
</dbReference>
<dbReference type="InterPro" id="IPR035906">
    <property type="entry name" value="MetI-like_sf"/>
</dbReference>
<evidence type="ECO:0000256" key="5">
    <source>
        <dbReference type="SAM" id="Phobius"/>
    </source>
</evidence>
<gene>
    <name evidence="7" type="primary">sugA_2</name>
    <name evidence="7" type="ORF">SDC9_16504</name>
</gene>
<proteinExistence type="predicted"/>
<dbReference type="InterPro" id="IPR000515">
    <property type="entry name" value="MetI-like"/>
</dbReference>
<evidence type="ECO:0000256" key="4">
    <source>
        <dbReference type="ARBA" id="ARBA00023136"/>
    </source>
</evidence>
<dbReference type="PANTHER" id="PTHR43759">
    <property type="entry name" value="TREHALOSE TRANSPORT SYSTEM PERMEASE PROTEIN SUGA"/>
    <property type="match status" value="1"/>
</dbReference>
<feature type="transmembrane region" description="Helical" evidence="5">
    <location>
        <begin position="206"/>
        <end position="226"/>
    </location>
</feature>
<dbReference type="Gene3D" id="1.10.3720.10">
    <property type="entry name" value="MetI-like"/>
    <property type="match status" value="1"/>
</dbReference>
<evidence type="ECO:0000256" key="1">
    <source>
        <dbReference type="ARBA" id="ARBA00004141"/>
    </source>
</evidence>
<dbReference type="CDD" id="cd06261">
    <property type="entry name" value="TM_PBP2"/>
    <property type="match status" value="1"/>
</dbReference>
<dbReference type="AlphaFoldDB" id="A0A644TUU8"/>
<protein>
    <submittedName>
        <fullName evidence="7">Trehalose transport system permease protein SugA</fullName>
    </submittedName>
</protein>
<evidence type="ECO:0000256" key="3">
    <source>
        <dbReference type="ARBA" id="ARBA00022989"/>
    </source>
</evidence>
<dbReference type="GO" id="GO:0055085">
    <property type="term" value="P:transmembrane transport"/>
    <property type="evidence" value="ECO:0007669"/>
    <property type="project" value="InterPro"/>
</dbReference>
<keyword evidence="2 5" id="KW-0812">Transmembrane</keyword>
<evidence type="ECO:0000313" key="7">
    <source>
        <dbReference type="EMBL" id="MPL70743.1"/>
    </source>
</evidence>
<feature type="transmembrane region" description="Helical" evidence="5">
    <location>
        <begin position="264"/>
        <end position="286"/>
    </location>
</feature>
<reference evidence="7" key="1">
    <citation type="submission" date="2019-08" db="EMBL/GenBank/DDBJ databases">
        <authorList>
            <person name="Kucharzyk K."/>
            <person name="Murdoch R.W."/>
            <person name="Higgins S."/>
            <person name="Loffler F."/>
        </authorList>
    </citation>
    <scope>NUCLEOTIDE SEQUENCE</scope>
</reference>
<name>A0A644TUU8_9ZZZZ</name>
<evidence type="ECO:0000259" key="6">
    <source>
        <dbReference type="PROSITE" id="PS50928"/>
    </source>
</evidence>
<feature type="domain" description="ABC transmembrane type-1" evidence="6">
    <location>
        <begin position="73"/>
        <end position="285"/>
    </location>
</feature>
<dbReference type="SUPFAM" id="SSF161098">
    <property type="entry name" value="MetI-like"/>
    <property type="match status" value="1"/>
</dbReference>
<feature type="transmembrane region" description="Helical" evidence="5">
    <location>
        <begin position="12"/>
        <end position="34"/>
    </location>
</feature>
<sequence>MRGGLQEREIRRFRWAMLAPGLIVLFAINAVPIIDTLLTSFNDFYLPRPQQEKFIGLANYVNLFKDARFLSALGRTFKFVALVVSTEIVLGLSIAILLTSDIKASKALRSVFLLPIILTPITTAFMWRIMFSPTLGVFNYFLSLVGIEPQQWIYSVDQALPSVAMVITWCKTPFMIMVFYTGLLSIPDDVIDAAMIDGASRWQQMIHIKLPLIRPVFFVAILFQLIDTFKEFDLTFILTRGGPGSTTEWLSVYTYLNSFGFLKMGYGSASAIIMSVLITIIAALVVKFGGVNLEQ</sequence>
<dbReference type="EMBL" id="VSSQ01000054">
    <property type="protein sequence ID" value="MPL70743.1"/>
    <property type="molecule type" value="Genomic_DNA"/>
</dbReference>
<feature type="transmembrane region" description="Helical" evidence="5">
    <location>
        <begin position="163"/>
        <end position="186"/>
    </location>
</feature>
<feature type="transmembrane region" description="Helical" evidence="5">
    <location>
        <begin position="79"/>
        <end position="99"/>
    </location>
</feature>
<evidence type="ECO:0000256" key="2">
    <source>
        <dbReference type="ARBA" id="ARBA00022692"/>
    </source>
</evidence>
<comment type="caution">
    <text evidence="7">The sequence shown here is derived from an EMBL/GenBank/DDBJ whole genome shotgun (WGS) entry which is preliminary data.</text>
</comment>
<organism evidence="7">
    <name type="scientific">bioreactor metagenome</name>
    <dbReference type="NCBI Taxonomy" id="1076179"/>
    <lineage>
        <taxon>unclassified sequences</taxon>
        <taxon>metagenomes</taxon>
        <taxon>ecological metagenomes</taxon>
    </lineage>
</organism>